<dbReference type="Proteomes" id="UP000230233">
    <property type="component" value="Chromosome X"/>
</dbReference>
<comment type="caution">
    <text evidence="2">The sequence shown here is derived from an EMBL/GenBank/DDBJ whole genome shotgun (WGS) entry which is preliminary data.</text>
</comment>
<dbReference type="EMBL" id="PDUG01000006">
    <property type="protein sequence ID" value="PIC19643.1"/>
    <property type="molecule type" value="Genomic_DNA"/>
</dbReference>
<feature type="compositionally biased region" description="Acidic residues" evidence="1">
    <location>
        <begin position="239"/>
        <end position="248"/>
    </location>
</feature>
<dbReference type="OrthoDB" id="5874271at2759"/>
<feature type="region of interest" description="Disordered" evidence="1">
    <location>
        <begin position="1"/>
        <end position="149"/>
    </location>
</feature>
<feature type="compositionally biased region" description="Basic and acidic residues" evidence="1">
    <location>
        <begin position="166"/>
        <end position="175"/>
    </location>
</feature>
<feature type="compositionally biased region" description="Acidic residues" evidence="1">
    <location>
        <begin position="53"/>
        <end position="64"/>
    </location>
</feature>
<organism evidence="2 3">
    <name type="scientific">Caenorhabditis nigoni</name>
    <dbReference type="NCBI Taxonomy" id="1611254"/>
    <lineage>
        <taxon>Eukaryota</taxon>
        <taxon>Metazoa</taxon>
        <taxon>Ecdysozoa</taxon>
        <taxon>Nematoda</taxon>
        <taxon>Chromadorea</taxon>
        <taxon>Rhabditida</taxon>
        <taxon>Rhabditina</taxon>
        <taxon>Rhabditomorpha</taxon>
        <taxon>Rhabditoidea</taxon>
        <taxon>Rhabditidae</taxon>
        <taxon>Peloderinae</taxon>
        <taxon>Caenorhabditis</taxon>
    </lineage>
</organism>
<gene>
    <name evidence="2" type="primary">Cnig_chr_X.g25120</name>
    <name evidence="2" type="ORF">B9Z55_025120</name>
</gene>
<feature type="compositionally biased region" description="Basic and acidic residues" evidence="1">
    <location>
        <begin position="41"/>
        <end position="52"/>
    </location>
</feature>
<feature type="compositionally biased region" description="Basic and acidic residues" evidence="1">
    <location>
        <begin position="138"/>
        <end position="149"/>
    </location>
</feature>
<keyword evidence="3" id="KW-1185">Reference proteome</keyword>
<reference evidence="3" key="1">
    <citation type="submission" date="2017-10" db="EMBL/GenBank/DDBJ databases">
        <title>Rapid genome shrinkage in a self-fertile nematode reveals novel sperm competition proteins.</title>
        <authorList>
            <person name="Yin D."/>
            <person name="Schwarz E.M."/>
            <person name="Thomas C.G."/>
            <person name="Felde R.L."/>
            <person name="Korf I.F."/>
            <person name="Cutter A.D."/>
            <person name="Schartner C.M."/>
            <person name="Ralston E.J."/>
            <person name="Meyer B.J."/>
            <person name="Haag E.S."/>
        </authorList>
    </citation>
    <scope>NUCLEOTIDE SEQUENCE [LARGE SCALE GENOMIC DNA]</scope>
    <source>
        <strain evidence="3">JU1422</strain>
    </source>
</reference>
<evidence type="ECO:0000313" key="3">
    <source>
        <dbReference type="Proteomes" id="UP000230233"/>
    </source>
</evidence>
<dbReference type="AlphaFoldDB" id="A0A2G5SXI6"/>
<feature type="compositionally biased region" description="Basic and acidic residues" evidence="1">
    <location>
        <begin position="190"/>
        <end position="238"/>
    </location>
</feature>
<feature type="region of interest" description="Disordered" evidence="1">
    <location>
        <begin position="166"/>
        <end position="273"/>
    </location>
</feature>
<dbReference type="STRING" id="1611254.A0A2G5SXI6"/>
<protein>
    <submittedName>
        <fullName evidence="2">Uncharacterized protein</fullName>
    </submittedName>
</protein>
<feature type="compositionally biased region" description="Basic and acidic residues" evidence="1">
    <location>
        <begin position="67"/>
        <end position="98"/>
    </location>
</feature>
<accession>A0A2G5SXI6</accession>
<proteinExistence type="predicted"/>
<name>A0A2G5SXI6_9PELO</name>
<evidence type="ECO:0000313" key="2">
    <source>
        <dbReference type="EMBL" id="PIC19643.1"/>
    </source>
</evidence>
<sequence>MFCVSLNMGHEYQKHEPKSTKADEVAEKVEKYEEAQEEEKESVQEDMKPRESDESDAEEMEETQETLVKEEERQEKCDHQPQRKSKRVEERQKKRLEESNQEEDEPVVKKSKKTSKKTGTSSQNMLELEPFSTLLPRLKHEPEHDINDEDFKKMFSTLCTEAEKIDETGAKHEEGQMEESEYARKVTKRCKSDKSVAREMKKSQEPPAKKVEKPEKRDQQMKRTSKRLEGKEQRRWEESDQEEWEEPEPVVKKSKKKCNGKVASSRKLPSASELPQKLDSLGALLPSLKHDPNNVISDDDFKKLFHALCPDTDKLYDSDDSIISEIDGLSAAELANGTARCQEAMEYIRALPDKIKAVNVILNQGNETKKEREDRRKAIREIKQGLKTKDEKARAQRIIQRENKKLEKSFATVVHVFDKDEYKTLCSDSELPLVTPRHLAQLLSTMAEIAPDVRMSKVDNVKIDFEEEIKEINETDLEKKLKEGFYRGDFFTDGNTKAHYLKTRIAKIFEDKEVLEVLGTDRYGFEFSTKEAILVLANYYTPNRLKQDNPSLEIKIKELAAAAYFAFRSSGREMPKINEPLRMALGF</sequence>
<feature type="compositionally biased region" description="Basic and acidic residues" evidence="1">
    <location>
        <begin position="11"/>
        <end position="34"/>
    </location>
</feature>
<evidence type="ECO:0000256" key="1">
    <source>
        <dbReference type="SAM" id="MobiDB-lite"/>
    </source>
</evidence>